<keyword evidence="6" id="KW-1185">Reference proteome</keyword>
<dbReference type="Pfam" id="PF01814">
    <property type="entry name" value="Hemerythrin"/>
    <property type="match status" value="1"/>
</dbReference>
<evidence type="ECO:0000259" key="4">
    <source>
        <dbReference type="Pfam" id="PF01814"/>
    </source>
</evidence>
<evidence type="ECO:0000256" key="1">
    <source>
        <dbReference type="ARBA" id="ARBA00010587"/>
    </source>
</evidence>
<feature type="domain" description="Hemerythrin-like" evidence="4">
    <location>
        <begin position="20"/>
        <end position="145"/>
    </location>
</feature>
<proteinExistence type="inferred from homology"/>
<gene>
    <name evidence="5" type="ORF">ATL31_1805</name>
</gene>
<name>A0A2N3YJE9_9MICO</name>
<reference evidence="5 6" key="1">
    <citation type="submission" date="2017-12" db="EMBL/GenBank/DDBJ databases">
        <title>Sequencing the genomes of 1000 Actinobacteria strains.</title>
        <authorList>
            <person name="Klenk H.-P."/>
        </authorList>
    </citation>
    <scope>NUCLEOTIDE SEQUENCE [LARGE SCALE GENOMIC DNA]</scope>
    <source>
        <strain evidence="5 6">DSM 12806</strain>
    </source>
</reference>
<dbReference type="SUPFAM" id="SSF47188">
    <property type="entry name" value="Hemerythrin-like"/>
    <property type="match status" value="1"/>
</dbReference>
<dbReference type="AlphaFoldDB" id="A0A2N3YJE9"/>
<dbReference type="InterPro" id="IPR035938">
    <property type="entry name" value="Hemerythrin-like_sf"/>
</dbReference>
<evidence type="ECO:0000313" key="6">
    <source>
        <dbReference type="Proteomes" id="UP000233781"/>
    </source>
</evidence>
<dbReference type="GO" id="GO:0046872">
    <property type="term" value="F:metal ion binding"/>
    <property type="evidence" value="ECO:0007669"/>
    <property type="project" value="UniProtKB-KW"/>
</dbReference>
<evidence type="ECO:0000256" key="3">
    <source>
        <dbReference type="ARBA" id="ARBA00023004"/>
    </source>
</evidence>
<evidence type="ECO:0000313" key="5">
    <source>
        <dbReference type="EMBL" id="PKW26976.1"/>
    </source>
</evidence>
<dbReference type="EMBL" id="PJNE01000001">
    <property type="protein sequence ID" value="PKW26976.1"/>
    <property type="molecule type" value="Genomic_DNA"/>
</dbReference>
<protein>
    <submittedName>
        <fullName evidence="5">Hemerythrin HHE cation binding domain-containing protein</fullName>
    </submittedName>
</protein>
<organism evidence="5 6">
    <name type="scientific">Phycicoccus duodecadis</name>
    <dbReference type="NCBI Taxonomy" id="173053"/>
    <lineage>
        <taxon>Bacteria</taxon>
        <taxon>Bacillati</taxon>
        <taxon>Actinomycetota</taxon>
        <taxon>Actinomycetes</taxon>
        <taxon>Micrococcales</taxon>
        <taxon>Intrasporangiaceae</taxon>
        <taxon>Phycicoccus</taxon>
    </lineage>
</organism>
<dbReference type="InterPro" id="IPR012312">
    <property type="entry name" value="Hemerythrin-like"/>
</dbReference>
<comment type="caution">
    <text evidence="5">The sequence shown here is derived from an EMBL/GenBank/DDBJ whole genome shotgun (WGS) entry which is preliminary data.</text>
</comment>
<dbReference type="RefSeq" id="WP_211283996.1">
    <property type="nucleotide sequence ID" value="NZ_PJNE01000001.1"/>
</dbReference>
<keyword evidence="2" id="KW-0479">Metal-binding</keyword>
<dbReference type="Proteomes" id="UP000233781">
    <property type="component" value="Unassembled WGS sequence"/>
</dbReference>
<dbReference type="Gene3D" id="1.20.120.520">
    <property type="entry name" value="nmb1532 protein domain like"/>
    <property type="match status" value="1"/>
</dbReference>
<keyword evidence="3" id="KW-0408">Iron</keyword>
<evidence type="ECO:0000256" key="2">
    <source>
        <dbReference type="ARBA" id="ARBA00022723"/>
    </source>
</evidence>
<accession>A0A2N3YJE9</accession>
<comment type="similarity">
    <text evidence="1">Belongs to the hemerythrin family.</text>
</comment>
<sequence length="155" mass="16667">MAEHPEQAASEQRALALGAELRALHGRLRASLDDALAGVDPTAALLDVTAEPVNRCRAFCSVLAAHQRREDATLFPWLLAHRPDLAPVLTRLDEDHRLVAGLLGELTVALDAGAAPSVLVRHLEGLDAVMESHFRYEERELLPAIAHLIATAGAP</sequence>